<dbReference type="EMBL" id="SJPS01000017">
    <property type="protein sequence ID" value="TWU20068.1"/>
    <property type="molecule type" value="Genomic_DNA"/>
</dbReference>
<dbReference type="InterPro" id="IPR000917">
    <property type="entry name" value="Sulfatase_N"/>
</dbReference>
<evidence type="ECO:0000256" key="5">
    <source>
        <dbReference type="SAM" id="MobiDB-lite"/>
    </source>
</evidence>
<dbReference type="Pfam" id="PF00884">
    <property type="entry name" value="Sulfatase"/>
    <property type="match status" value="2"/>
</dbReference>
<gene>
    <name evidence="7" type="ORF">Pla144_50210</name>
</gene>
<sequence length="933" mass="103455">MHNSEPPFVNSATFLKSSCFLAKMKLKHLVASLFVTGLDLFAPFAASHASQPHIVVFLSDDHTLTDSSVYGATDIVTPGMQRVADSGMTFQRAFVASPSCAPSRAALLTGLMPAGNGAEANHARPRKEIKKLPAYLHELGYEVVAFGKVGHYAQTPEYGFDLARHFTYHDDVAVGEAIKWLNQRESDKPLCLFVGTNWPHVPWPQVTDIDSAKIEIPSTHVHTPQTRRARARYYQAIHTMDDELGRVFDAAYEKLGDNTLFIHTSDHGAQWPFAKWNLYDEGIRTPLIAAWPEKIKVGAQTEAMVSWVDLLPTLVEAAGGTIDQTLDGRSFLPVLLGDAQTHRQEIYTTHSGDGNFNVYPSRSLRDEQFKYIRNLHPEFRFESHVTKLRGKEDYWLSWVAKAEKNQHAAAKVKRYQQRPAEELYDLAADPHETNNLAGDPAQAERLADMREKLTAWLGKQGDQRTTYGMPTLVPRSDPRPNIITVFIDDMGWTDLSCFGGTEVETTKIDQLASQGLRFTNFYVNSPICSPSRTALTTGQYPARHRITSFLAERQMNKIRGIANWLDVTAVTLPRLMAQAGYRAGHFGKWHMGGQRDVGEAPSITKYGFDASLTNFEGLGPRVLPLCDAHDGQPPKRYDLGSAALGRGPIEWVDRSQVTARYVERAIEFIDASEAEGKPFFVNVWPDDVHSPFFPPEAKRGDATKKTLYYGVLKTMDAQLGKLFDRIRSDDKLRNNTLILLCSDNGPEPGAGSSHPLRGAKGLLYEGGIRSPLIVWGPGNVASSAAGSSNDTTIVSSVDLVASLMSLSNLSPPKGYHSDGEDLLAALLGISQAQRSGSLFWRRPPDRPGRKAHPNPDLAVRDGPWKLLCQIDGSAVQLYNLENDIREKRNLAGDRKQIAQRLKRAVLEWNESLPQDGVSSHVDNAKQKHLVPGE</sequence>
<evidence type="ECO:0000256" key="4">
    <source>
        <dbReference type="ARBA" id="ARBA00022837"/>
    </source>
</evidence>
<dbReference type="InterPro" id="IPR017850">
    <property type="entry name" value="Alkaline_phosphatase_core_sf"/>
</dbReference>
<dbReference type="Proteomes" id="UP000318437">
    <property type="component" value="Unassembled WGS sequence"/>
</dbReference>
<dbReference type="Gene3D" id="3.30.1120.10">
    <property type="match status" value="1"/>
</dbReference>
<accession>A0A5C6C7D1</accession>
<reference evidence="7 8" key="1">
    <citation type="submission" date="2019-02" db="EMBL/GenBank/DDBJ databases">
        <title>Deep-cultivation of Planctomycetes and their phenomic and genomic characterization uncovers novel biology.</title>
        <authorList>
            <person name="Wiegand S."/>
            <person name="Jogler M."/>
            <person name="Boedeker C."/>
            <person name="Pinto D."/>
            <person name="Vollmers J."/>
            <person name="Rivas-Marin E."/>
            <person name="Kohn T."/>
            <person name="Peeters S.H."/>
            <person name="Heuer A."/>
            <person name="Rast P."/>
            <person name="Oberbeckmann S."/>
            <person name="Bunk B."/>
            <person name="Jeske O."/>
            <person name="Meyerdierks A."/>
            <person name="Storesund J.E."/>
            <person name="Kallscheuer N."/>
            <person name="Luecker S."/>
            <person name="Lage O.M."/>
            <person name="Pohl T."/>
            <person name="Merkel B.J."/>
            <person name="Hornburger P."/>
            <person name="Mueller R.-W."/>
            <person name="Bruemmer F."/>
            <person name="Labrenz M."/>
            <person name="Spormann A.M."/>
            <person name="Op Den Camp H."/>
            <person name="Overmann J."/>
            <person name="Amann R."/>
            <person name="Jetten M.S.M."/>
            <person name="Mascher T."/>
            <person name="Medema M.H."/>
            <person name="Devos D.P."/>
            <person name="Kaster A.-K."/>
            <person name="Ovreas L."/>
            <person name="Rohde M."/>
            <person name="Galperin M.Y."/>
            <person name="Jogler C."/>
        </authorList>
    </citation>
    <scope>NUCLEOTIDE SEQUENCE [LARGE SCALE GENOMIC DNA]</scope>
    <source>
        <strain evidence="7 8">Pla144</strain>
    </source>
</reference>
<evidence type="ECO:0000259" key="6">
    <source>
        <dbReference type="Pfam" id="PF00884"/>
    </source>
</evidence>
<keyword evidence="2" id="KW-0479">Metal-binding</keyword>
<dbReference type="PROSITE" id="PS00523">
    <property type="entry name" value="SULFATASE_1"/>
    <property type="match status" value="1"/>
</dbReference>
<dbReference type="PANTHER" id="PTHR42693:SF33">
    <property type="entry name" value="ARYLSULFATASE"/>
    <property type="match status" value="1"/>
</dbReference>
<keyword evidence="3 7" id="KW-0378">Hydrolase</keyword>
<comment type="similarity">
    <text evidence="1">Belongs to the sulfatase family.</text>
</comment>
<evidence type="ECO:0000313" key="7">
    <source>
        <dbReference type="EMBL" id="TWU20068.1"/>
    </source>
</evidence>
<keyword evidence="8" id="KW-1185">Reference proteome</keyword>
<proteinExistence type="inferred from homology"/>
<dbReference type="Gene3D" id="3.40.720.10">
    <property type="entry name" value="Alkaline Phosphatase, subunit A"/>
    <property type="match status" value="2"/>
</dbReference>
<protein>
    <submittedName>
        <fullName evidence="7">Arylsulfatase</fullName>
        <ecNumber evidence="7">3.1.6.1</ecNumber>
    </submittedName>
</protein>
<dbReference type="GO" id="GO:0004065">
    <property type="term" value="F:arylsulfatase activity"/>
    <property type="evidence" value="ECO:0007669"/>
    <property type="project" value="UniProtKB-EC"/>
</dbReference>
<evidence type="ECO:0000313" key="8">
    <source>
        <dbReference type="Proteomes" id="UP000318437"/>
    </source>
</evidence>
<keyword evidence="4" id="KW-0106">Calcium</keyword>
<feature type="region of interest" description="Disordered" evidence="5">
    <location>
        <begin position="838"/>
        <end position="857"/>
    </location>
</feature>
<dbReference type="PANTHER" id="PTHR42693">
    <property type="entry name" value="ARYLSULFATASE FAMILY MEMBER"/>
    <property type="match status" value="1"/>
</dbReference>
<feature type="domain" description="Sulfatase N-terminal" evidence="6">
    <location>
        <begin position="480"/>
        <end position="807"/>
    </location>
</feature>
<dbReference type="AlphaFoldDB" id="A0A5C6C7D1"/>
<evidence type="ECO:0000256" key="2">
    <source>
        <dbReference type="ARBA" id="ARBA00022723"/>
    </source>
</evidence>
<dbReference type="InterPro" id="IPR024607">
    <property type="entry name" value="Sulfatase_CS"/>
</dbReference>
<name>A0A5C6C7D1_9BACT</name>
<dbReference type="EC" id="3.1.6.1" evidence="7"/>
<dbReference type="CDD" id="cd16027">
    <property type="entry name" value="SGSH"/>
    <property type="match status" value="1"/>
</dbReference>
<dbReference type="InterPro" id="IPR050738">
    <property type="entry name" value="Sulfatase"/>
</dbReference>
<evidence type="ECO:0000256" key="3">
    <source>
        <dbReference type="ARBA" id="ARBA00022801"/>
    </source>
</evidence>
<evidence type="ECO:0000256" key="1">
    <source>
        <dbReference type="ARBA" id="ARBA00008779"/>
    </source>
</evidence>
<dbReference type="SUPFAM" id="SSF53649">
    <property type="entry name" value="Alkaline phosphatase-like"/>
    <property type="match status" value="2"/>
</dbReference>
<feature type="domain" description="Sulfatase N-terminal" evidence="6">
    <location>
        <begin position="52"/>
        <end position="319"/>
    </location>
</feature>
<organism evidence="7 8">
    <name type="scientific">Bythopirellula polymerisocia</name>
    <dbReference type="NCBI Taxonomy" id="2528003"/>
    <lineage>
        <taxon>Bacteria</taxon>
        <taxon>Pseudomonadati</taxon>
        <taxon>Planctomycetota</taxon>
        <taxon>Planctomycetia</taxon>
        <taxon>Pirellulales</taxon>
        <taxon>Lacipirellulaceae</taxon>
        <taxon>Bythopirellula</taxon>
    </lineage>
</organism>
<comment type="caution">
    <text evidence="7">The sequence shown here is derived from an EMBL/GenBank/DDBJ whole genome shotgun (WGS) entry which is preliminary data.</text>
</comment>
<dbReference type="GO" id="GO:0046872">
    <property type="term" value="F:metal ion binding"/>
    <property type="evidence" value="ECO:0007669"/>
    <property type="project" value="UniProtKB-KW"/>
</dbReference>
<feature type="region of interest" description="Disordered" evidence="5">
    <location>
        <begin position="914"/>
        <end position="933"/>
    </location>
</feature>